<dbReference type="OrthoDB" id="5516677at2"/>
<dbReference type="Proteomes" id="UP000267418">
    <property type="component" value="Unassembled WGS sequence"/>
</dbReference>
<dbReference type="InterPro" id="IPR005186">
    <property type="entry name" value="FlaG"/>
</dbReference>
<dbReference type="SUPFAM" id="SSF160214">
    <property type="entry name" value="FlaG-like"/>
    <property type="match status" value="1"/>
</dbReference>
<organism evidence="1 2">
    <name type="scientific">Variovorax gossypii</name>
    <dbReference type="NCBI Taxonomy" id="1679495"/>
    <lineage>
        <taxon>Bacteria</taxon>
        <taxon>Pseudomonadati</taxon>
        <taxon>Pseudomonadota</taxon>
        <taxon>Betaproteobacteria</taxon>
        <taxon>Burkholderiales</taxon>
        <taxon>Comamonadaceae</taxon>
        <taxon>Variovorax</taxon>
    </lineage>
</organism>
<protein>
    <submittedName>
        <fullName evidence="1">Flagellar protein FlaG</fullName>
    </submittedName>
</protein>
<keyword evidence="2" id="KW-1185">Reference proteome</keyword>
<dbReference type="AlphaFoldDB" id="A0A431TIG4"/>
<evidence type="ECO:0000313" key="1">
    <source>
        <dbReference type="EMBL" id="RTQ33409.1"/>
    </source>
</evidence>
<dbReference type="Pfam" id="PF03646">
    <property type="entry name" value="FlaG"/>
    <property type="match status" value="1"/>
</dbReference>
<gene>
    <name evidence="1" type="ORF">EJP69_18000</name>
</gene>
<sequence length="120" mass="12796">MMLNPMSANSVKDNQWTQLLVGGVSGAGADVRGAATAGKDDAKNDATPVQVEQAVRQVNESLALREVGLQFEVDKETDMVVVKVVDRASGEVIRQIPNEEVVRIAKLMHDGNGLLVDQAA</sequence>
<keyword evidence="1" id="KW-0966">Cell projection</keyword>
<reference evidence="1 2" key="1">
    <citation type="submission" date="2018-12" db="EMBL/GenBank/DDBJ databases">
        <title>The genome of Variovorax gossypii DSM 100435.</title>
        <authorList>
            <person name="Gao J."/>
            <person name="Sun J."/>
        </authorList>
    </citation>
    <scope>NUCLEOTIDE SEQUENCE [LARGE SCALE GENOMIC DNA]</scope>
    <source>
        <strain evidence="1 2">DSM 100435</strain>
    </source>
</reference>
<name>A0A431TIG4_9BURK</name>
<proteinExistence type="predicted"/>
<dbReference type="PANTHER" id="PTHR37166:SF1">
    <property type="entry name" value="PROTEIN FLAG"/>
    <property type="match status" value="1"/>
</dbReference>
<dbReference type="InterPro" id="IPR035924">
    <property type="entry name" value="FlaG-like_sf"/>
</dbReference>
<dbReference type="PANTHER" id="PTHR37166">
    <property type="entry name" value="PROTEIN FLAG"/>
    <property type="match status" value="1"/>
</dbReference>
<dbReference type="EMBL" id="RXOE01000004">
    <property type="protein sequence ID" value="RTQ33409.1"/>
    <property type="molecule type" value="Genomic_DNA"/>
</dbReference>
<dbReference type="Gene3D" id="3.30.160.170">
    <property type="entry name" value="FlaG-like"/>
    <property type="match status" value="1"/>
</dbReference>
<accession>A0A431TIG4</accession>
<comment type="caution">
    <text evidence="1">The sequence shown here is derived from an EMBL/GenBank/DDBJ whole genome shotgun (WGS) entry which is preliminary data.</text>
</comment>
<keyword evidence="1" id="KW-0969">Cilium</keyword>
<evidence type="ECO:0000313" key="2">
    <source>
        <dbReference type="Proteomes" id="UP000267418"/>
    </source>
</evidence>
<keyword evidence="1" id="KW-0282">Flagellum</keyword>